<keyword evidence="2" id="KW-0560">Oxidoreductase</keyword>
<dbReference type="Proteomes" id="UP000315677">
    <property type="component" value="Unassembled WGS sequence"/>
</dbReference>
<keyword evidence="4" id="KW-1185">Reference proteome</keyword>
<evidence type="ECO:0000313" key="3">
    <source>
        <dbReference type="EMBL" id="TQM13716.1"/>
    </source>
</evidence>
<dbReference type="OrthoDB" id="7064009at2"/>
<protein>
    <submittedName>
        <fullName evidence="3">NAD(P)-dependent dehydrogenase (Short-subunit alcohol dehydrogenase family)</fullName>
    </submittedName>
</protein>
<organism evidence="3 4">
    <name type="scientific">Pseudonocardia kunmingensis</name>
    <dbReference type="NCBI Taxonomy" id="630975"/>
    <lineage>
        <taxon>Bacteria</taxon>
        <taxon>Bacillati</taxon>
        <taxon>Actinomycetota</taxon>
        <taxon>Actinomycetes</taxon>
        <taxon>Pseudonocardiales</taxon>
        <taxon>Pseudonocardiaceae</taxon>
        <taxon>Pseudonocardia</taxon>
    </lineage>
</organism>
<dbReference type="CDD" id="cd05233">
    <property type="entry name" value="SDR_c"/>
    <property type="match status" value="1"/>
</dbReference>
<dbReference type="PANTHER" id="PTHR43639">
    <property type="entry name" value="OXIDOREDUCTASE, SHORT-CHAIN DEHYDROGENASE/REDUCTASE FAMILY (AFU_ORTHOLOGUE AFUA_5G02870)"/>
    <property type="match status" value="1"/>
</dbReference>
<dbReference type="Gene3D" id="3.40.50.720">
    <property type="entry name" value="NAD(P)-binding Rossmann-like Domain"/>
    <property type="match status" value="1"/>
</dbReference>
<evidence type="ECO:0000313" key="4">
    <source>
        <dbReference type="Proteomes" id="UP000315677"/>
    </source>
</evidence>
<evidence type="ECO:0000256" key="1">
    <source>
        <dbReference type="ARBA" id="ARBA00006484"/>
    </source>
</evidence>
<proteinExistence type="inferred from homology"/>
<gene>
    <name evidence="3" type="ORF">FB558_0469</name>
</gene>
<dbReference type="FunFam" id="3.40.50.720:FF:000084">
    <property type="entry name" value="Short-chain dehydrogenase reductase"/>
    <property type="match status" value="1"/>
</dbReference>
<name>A0A543DWN1_9PSEU</name>
<dbReference type="PANTHER" id="PTHR43639:SF1">
    <property type="entry name" value="SHORT-CHAIN DEHYDROGENASE_REDUCTASE FAMILY PROTEIN"/>
    <property type="match status" value="1"/>
</dbReference>
<dbReference type="AlphaFoldDB" id="A0A543DWN1"/>
<dbReference type="PROSITE" id="PS00061">
    <property type="entry name" value="ADH_SHORT"/>
    <property type="match status" value="1"/>
</dbReference>
<dbReference type="InterPro" id="IPR002347">
    <property type="entry name" value="SDR_fam"/>
</dbReference>
<sequence length="267" mass="27805">MIAVTRGFADEPVAVPSLRGRGVTAALVTGAAGALGHATAVRLAADGLDVAVLDVDEAGLERTVEDVGKAGGQALPLRVDLRDAAAIEAAVARTEAELGPLRALVNNAAVYPSRPFLEVPLAEYEQVVAVNQRAYWVAAQAAGRRMADAGEGAIVNVASITMHGGWADLAAYVSTKGAAAAFTRALARELGPRGVRVNCVSPGAFPTAAEEIHENPEEYQRFVLDRQALKRRGRPEELAAVVAFLLGPDSSFVTGQCIEVNGGWVMA</sequence>
<dbReference type="PRINTS" id="PR00081">
    <property type="entry name" value="GDHRDH"/>
</dbReference>
<dbReference type="EMBL" id="VFPA01000001">
    <property type="protein sequence ID" value="TQM13716.1"/>
    <property type="molecule type" value="Genomic_DNA"/>
</dbReference>
<accession>A0A543DWN1</accession>
<dbReference type="GO" id="GO:0016491">
    <property type="term" value="F:oxidoreductase activity"/>
    <property type="evidence" value="ECO:0007669"/>
    <property type="project" value="UniProtKB-KW"/>
</dbReference>
<comment type="similarity">
    <text evidence="1">Belongs to the short-chain dehydrogenases/reductases (SDR) family.</text>
</comment>
<dbReference type="Pfam" id="PF13561">
    <property type="entry name" value="adh_short_C2"/>
    <property type="match status" value="1"/>
</dbReference>
<comment type="caution">
    <text evidence="3">The sequence shown here is derived from an EMBL/GenBank/DDBJ whole genome shotgun (WGS) entry which is preliminary data.</text>
</comment>
<dbReference type="PRINTS" id="PR00080">
    <property type="entry name" value="SDRFAMILY"/>
</dbReference>
<reference evidence="3 4" key="1">
    <citation type="submission" date="2019-06" db="EMBL/GenBank/DDBJ databases">
        <title>Sequencing the genomes of 1000 actinobacteria strains.</title>
        <authorList>
            <person name="Klenk H.-P."/>
        </authorList>
    </citation>
    <scope>NUCLEOTIDE SEQUENCE [LARGE SCALE GENOMIC DNA]</scope>
    <source>
        <strain evidence="3 4">DSM 45301</strain>
    </source>
</reference>
<dbReference type="InterPro" id="IPR020904">
    <property type="entry name" value="Sc_DH/Rdtase_CS"/>
</dbReference>
<dbReference type="SUPFAM" id="SSF51735">
    <property type="entry name" value="NAD(P)-binding Rossmann-fold domains"/>
    <property type="match status" value="1"/>
</dbReference>
<dbReference type="InterPro" id="IPR036291">
    <property type="entry name" value="NAD(P)-bd_dom_sf"/>
</dbReference>
<evidence type="ECO:0000256" key="2">
    <source>
        <dbReference type="ARBA" id="ARBA00023002"/>
    </source>
</evidence>